<dbReference type="OrthoDB" id="5838698at2759"/>
<feature type="domain" description="Beta-lactamase-related" evidence="2">
    <location>
        <begin position="2"/>
        <end position="223"/>
    </location>
</feature>
<dbReference type="Gene3D" id="3.40.710.10">
    <property type="entry name" value="DD-peptidase/beta-lactamase superfamily"/>
    <property type="match status" value="1"/>
</dbReference>
<dbReference type="PANTHER" id="PTHR43319:SF3">
    <property type="entry name" value="BETA-LACTAMASE-RELATED DOMAIN-CONTAINING PROTEIN"/>
    <property type="match status" value="1"/>
</dbReference>
<dbReference type="PANTHER" id="PTHR43319">
    <property type="entry name" value="BETA-LACTAMASE-RELATED"/>
    <property type="match status" value="1"/>
</dbReference>
<reference evidence="3 4" key="1">
    <citation type="submission" date="2014-03" db="EMBL/GenBank/DDBJ databases">
        <title>Draft genome of the hookworm Oesophagostomum dentatum.</title>
        <authorList>
            <person name="Mitreva M."/>
        </authorList>
    </citation>
    <scope>NUCLEOTIDE SEQUENCE [LARGE SCALE GENOMIC DNA]</scope>
    <source>
        <strain evidence="3 4">OD-Hann</strain>
    </source>
</reference>
<dbReference type="InterPro" id="IPR001466">
    <property type="entry name" value="Beta-lactam-related"/>
</dbReference>
<evidence type="ECO:0000313" key="4">
    <source>
        <dbReference type="Proteomes" id="UP000053660"/>
    </source>
</evidence>
<evidence type="ECO:0000259" key="2">
    <source>
        <dbReference type="Pfam" id="PF00144"/>
    </source>
</evidence>
<feature type="non-terminal residue" evidence="3">
    <location>
        <position position="1"/>
    </location>
</feature>
<dbReference type="InterPro" id="IPR012338">
    <property type="entry name" value="Beta-lactam/transpept-like"/>
</dbReference>
<keyword evidence="4" id="KW-1185">Reference proteome</keyword>
<organism evidence="3 4">
    <name type="scientific">Oesophagostomum dentatum</name>
    <name type="common">Nodular worm</name>
    <dbReference type="NCBI Taxonomy" id="61180"/>
    <lineage>
        <taxon>Eukaryota</taxon>
        <taxon>Metazoa</taxon>
        <taxon>Ecdysozoa</taxon>
        <taxon>Nematoda</taxon>
        <taxon>Chromadorea</taxon>
        <taxon>Rhabditida</taxon>
        <taxon>Rhabditina</taxon>
        <taxon>Rhabditomorpha</taxon>
        <taxon>Strongyloidea</taxon>
        <taxon>Strongylidae</taxon>
        <taxon>Oesophagostomum</taxon>
    </lineage>
</organism>
<dbReference type="Pfam" id="PF00144">
    <property type="entry name" value="Beta-lactamase"/>
    <property type="match status" value="1"/>
</dbReference>
<gene>
    <name evidence="3" type="ORF">OESDEN_15702</name>
</gene>
<evidence type="ECO:0000256" key="1">
    <source>
        <dbReference type="SAM" id="MobiDB-lite"/>
    </source>
</evidence>
<sequence>IAYHPITFGWLIDQVFSRIDSKHRTIGEFLRDEVQQKHNTEVFIGSCADQENKIAKLAPLRRTPGFREFMHDRKIFSVGNLLHPKAQPSTGTKQQPMGDGKGRGSKESIIIQSIEMFNSPLVRAFGQPAVNGVASARGLALVHQKFMDGTLVSQEFFKNLSKPQFEDYFDHTLGEEESKGYGFTYCKSPTGTWQIGHPGVGSQCVRMDPENDLVICYLTNAVKASHGKHSSSYSNLHDKIYEIVAAKKKN</sequence>
<accession>A0A0B1SM50</accession>
<protein>
    <recommendedName>
        <fullName evidence="2">Beta-lactamase-related domain-containing protein</fullName>
    </recommendedName>
</protein>
<feature type="region of interest" description="Disordered" evidence="1">
    <location>
        <begin position="83"/>
        <end position="105"/>
    </location>
</feature>
<dbReference type="SUPFAM" id="SSF56601">
    <property type="entry name" value="beta-lactamase/transpeptidase-like"/>
    <property type="match status" value="1"/>
</dbReference>
<evidence type="ECO:0000313" key="3">
    <source>
        <dbReference type="EMBL" id="KHJ84582.1"/>
    </source>
</evidence>
<dbReference type="AlphaFoldDB" id="A0A0B1SM50"/>
<dbReference type="InterPro" id="IPR052907">
    <property type="entry name" value="Beta-lactamase/esterase"/>
</dbReference>
<dbReference type="EMBL" id="KN567768">
    <property type="protein sequence ID" value="KHJ84582.1"/>
    <property type="molecule type" value="Genomic_DNA"/>
</dbReference>
<dbReference type="Proteomes" id="UP000053660">
    <property type="component" value="Unassembled WGS sequence"/>
</dbReference>
<proteinExistence type="predicted"/>
<name>A0A0B1SM50_OESDE</name>